<comment type="caution">
    <text evidence="1">The sequence shown here is derived from an EMBL/GenBank/DDBJ whole genome shotgun (WGS) entry which is preliminary data.</text>
</comment>
<protein>
    <recommendedName>
        <fullName evidence="3">Response regulatory domain-containing protein</fullName>
    </recommendedName>
</protein>
<dbReference type="Proteomes" id="UP001139477">
    <property type="component" value="Unassembled WGS sequence"/>
</dbReference>
<proteinExistence type="predicted"/>
<name>A0A9X2FTZ2_9RHOB</name>
<dbReference type="AlphaFoldDB" id="A0A9X2FTZ2"/>
<organism evidence="1 2">
    <name type="scientific">Limimaricola litoreus</name>
    <dbReference type="NCBI Taxonomy" id="2955316"/>
    <lineage>
        <taxon>Bacteria</taxon>
        <taxon>Pseudomonadati</taxon>
        <taxon>Pseudomonadota</taxon>
        <taxon>Alphaproteobacteria</taxon>
        <taxon>Rhodobacterales</taxon>
        <taxon>Paracoccaceae</taxon>
        <taxon>Limimaricola</taxon>
    </lineage>
</organism>
<gene>
    <name evidence="1" type="ORF">NHG85_07710</name>
</gene>
<dbReference type="EMBL" id="JAMYXC010000114">
    <property type="protein sequence ID" value="MCP1168411.1"/>
    <property type="molecule type" value="Genomic_DNA"/>
</dbReference>
<evidence type="ECO:0000313" key="1">
    <source>
        <dbReference type="EMBL" id="MCP1168411.1"/>
    </source>
</evidence>
<evidence type="ECO:0000313" key="2">
    <source>
        <dbReference type="Proteomes" id="UP001139477"/>
    </source>
</evidence>
<keyword evidence="2" id="KW-1185">Reference proteome</keyword>
<evidence type="ECO:0008006" key="3">
    <source>
        <dbReference type="Google" id="ProtNLM"/>
    </source>
</evidence>
<accession>A0A9X2FTZ2</accession>
<dbReference type="RefSeq" id="WP_253331302.1">
    <property type="nucleotide sequence ID" value="NZ_JAMYXC010000114.1"/>
</dbReference>
<reference evidence="1" key="1">
    <citation type="submission" date="2022-06" db="EMBL/GenBank/DDBJ databases">
        <title>Limimaricola sediminis sp. nov., isolated from an intertidal sediment.</title>
        <authorList>
            <person name="Shao X."/>
        </authorList>
    </citation>
    <scope>NUCLEOTIDE SEQUENCE</scope>
    <source>
        <strain evidence="1">ASW11-118</strain>
    </source>
</reference>
<sequence>MPFVLHSGDLQRSGETISNIGVPVLEKPCDVAVIREALGRALLSGQAESTICFSCNQKLQAEGVCNVLELKRRVPRITDPGRSRASQFARSSTTCSCAPPCQLTPKGNL</sequence>